<keyword evidence="3" id="KW-1185">Reference proteome</keyword>
<organism evidence="2 3">
    <name type="scientific">Sphaerobolus stellatus (strain SS14)</name>
    <dbReference type="NCBI Taxonomy" id="990650"/>
    <lineage>
        <taxon>Eukaryota</taxon>
        <taxon>Fungi</taxon>
        <taxon>Dikarya</taxon>
        <taxon>Basidiomycota</taxon>
        <taxon>Agaricomycotina</taxon>
        <taxon>Agaricomycetes</taxon>
        <taxon>Phallomycetidae</taxon>
        <taxon>Geastrales</taxon>
        <taxon>Sphaerobolaceae</taxon>
        <taxon>Sphaerobolus</taxon>
    </lineage>
</organism>
<feature type="non-terminal residue" evidence="2">
    <location>
        <position position="1"/>
    </location>
</feature>
<gene>
    <name evidence="2" type="ORF">M422DRAFT_274528</name>
</gene>
<evidence type="ECO:0000256" key="1">
    <source>
        <dbReference type="SAM" id="MobiDB-lite"/>
    </source>
</evidence>
<reference evidence="2 3" key="1">
    <citation type="submission" date="2014-06" db="EMBL/GenBank/DDBJ databases">
        <title>Evolutionary Origins and Diversification of the Mycorrhizal Mutualists.</title>
        <authorList>
            <consortium name="DOE Joint Genome Institute"/>
            <consortium name="Mycorrhizal Genomics Consortium"/>
            <person name="Kohler A."/>
            <person name="Kuo A."/>
            <person name="Nagy L.G."/>
            <person name="Floudas D."/>
            <person name="Copeland A."/>
            <person name="Barry K.W."/>
            <person name="Cichocki N."/>
            <person name="Veneault-Fourrey C."/>
            <person name="LaButti K."/>
            <person name="Lindquist E.A."/>
            <person name="Lipzen A."/>
            <person name="Lundell T."/>
            <person name="Morin E."/>
            <person name="Murat C."/>
            <person name="Riley R."/>
            <person name="Ohm R."/>
            <person name="Sun H."/>
            <person name="Tunlid A."/>
            <person name="Henrissat B."/>
            <person name="Grigoriev I.V."/>
            <person name="Hibbett D.S."/>
            <person name="Martin F."/>
        </authorList>
    </citation>
    <scope>NUCLEOTIDE SEQUENCE [LARGE SCALE GENOMIC DNA]</scope>
    <source>
        <strain evidence="2 3">SS14</strain>
    </source>
</reference>
<protein>
    <submittedName>
        <fullName evidence="2">Uncharacterized protein</fullName>
    </submittedName>
</protein>
<evidence type="ECO:0000313" key="2">
    <source>
        <dbReference type="EMBL" id="KIJ24648.1"/>
    </source>
</evidence>
<evidence type="ECO:0000313" key="3">
    <source>
        <dbReference type="Proteomes" id="UP000054279"/>
    </source>
</evidence>
<feature type="compositionally biased region" description="Polar residues" evidence="1">
    <location>
        <begin position="91"/>
        <end position="105"/>
    </location>
</feature>
<sequence length="178" mass="19917">MPALSEEVSFLSRNLFPCSSATAEQEDARDEAVYQRSNPATTLQSNIKNEDTHLNNVLDFEQSIFHAAFLTKEAITLSTFQAESLRPSSGMLPQTPLQDTSTRTTLGYDPNPPSTVSGISQEIKAYTYQTEIDMLLEVNRELEGISMHVKQQLDDDLFGEGMPRVEELYPLKAVEELI</sequence>
<dbReference type="HOGENOM" id="CLU_1514188_0_0_1"/>
<name>A0A0C9T6S2_SPHS4</name>
<proteinExistence type="predicted"/>
<dbReference type="Proteomes" id="UP000054279">
    <property type="component" value="Unassembled WGS sequence"/>
</dbReference>
<dbReference type="EMBL" id="KN837469">
    <property type="protein sequence ID" value="KIJ24648.1"/>
    <property type="molecule type" value="Genomic_DNA"/>
</dbReference>
<dbReference type="AlphaFoldDB" id="A0A0C9T6S2"/>
<feature type="non-terminal residue" evidence="2">
    <location>
        <position position="178"/>
    </location>
</feature>
<feature type="region of interest" description="Disordered" evidence="1">
    <location>
        <begin position="86"/>
        <end position="116"/>
    </location>
</feature>
<accession>A0A0C9T6S2</accession>